<evidence type="ECO:0000313" key="2">
    <source>
        <dbReference type="Proteomes" id="UP000326067"/>
    </source>
</evidence>
<dbReference type="AlphaFoldDB" id="A0A423M206"/>
<name>A0A423M206_PSEFL</name>
<reference evidence="1 2" key="1">
    <citation type="submission" date="2019-09" db="EMBL/GenBank/DDBJ databases">
        <authorList>
            <person name="Chandra G."/>
            <person name="Truman W A."/>
        </authorList>
    </citation>
    <scope>NUCLEOTIDE SEQUENCE [LARGE SCALE GENOMIC DNA]</scope>
    <source>
        <strain evidence="1">PS847</strain>
    </source>
</reference>
<dbReference type="EMBL" id="CABVIC010000001">
    <property type="protein sequence ID" value="VVO54720.1"/>
    <property type="molecule type" value="Genomic_DNA"/>
</dbReference>
<sequence length="67" mass="7258">MQCRVDVAVMIGSGVPAGLRAMGRSVCWVVLLNGERRGTAFASRDEAEECKAAWLEQLNIEPGDSLH</sequence>
<evidence type="ECO:0000313" key="1">
    <source>
        <dbReference type="EMBL" id="VVO54720.1"/>
    </source>
</evidence>
<dbReference type="Proteomes" id="UP000326067">
    <property type="component" value="Unassembled WGS sequence"/>
</dbReference>
<gene>
    <name evidence="1" type="ORF">PS847_00472</name>
</gene>
<proteinExistence type="predicted"/>
<accession>A0A423M206</accession>
<organism evidence="1 2">
    <name type="scientific">Pseudomonas fluorescens</name>
    <dbReference type="NCBI Taxonomy" id="294"/>
    <lineage>
        <taxon>Bacteria</taxon>
        <taxon>Pseudomonadati</taxon>
        <taxon>Pseudomonadota</taxon>
        <taxon>Gammaproteobacteria</taxon>
        <taxon>Pseudomonadales</taxon>
        <taxon>Pseudomonadaceae</taxon>
        <taxon>Pseudomonas</taxon>
    </lineage>
</organism>
<protein>
    <submittedName>
        <fullName evidence="1">Uncharacterized protein</fullName>
    </submittedName>
</protein>
<dbReference type="GeneID" id="75194126"/>
<dbReference type="RefSeq" id="WP_016775093.1">
    <property type="nucleotide sequence ID" value="NZ_CABVIC010000001.1"/>
</dbReference>